<organism evidence="2">
    <name type="scientific">Pararge aegeria</name>
    <name type="common">speckled wood butterfly</name>
    <dbReference type="NCBI Taxonomy" id="116150"/>
    <lineage>
        <taxon>Eukaryota</taxon>
        <taxon>Metazoa</taxon>
        <taxon>Ecdysozoa</taxon>
        <taxon>Arthropoda</taxon>
        <taxon>Hexapoda</taxon>
        <taxon>Insecta</taxon>
        <taxon>Pterygota</taxon>
        <taxon>Neoptera</taxon>
        <taxon>Endopterygota</taxon>
        <taxon>Lepidoptera</taxon>
        <taxon>Glossata</taxon>
        <taxon>Ditrysia</taxon>
        <taxon>Papilionoidea</taxon>
        <taxon>Nymphalidae</taxon>
        <taxon>Satyrinae</taxon>
        <taxon>Satyrini</taxon>
        <taxon>Parargina</taxon>
        <taxon>Pararge</taxon>
    </lineage>
</organism>
<feature type="non-terminal residue" evidence="2">
    <location>
        <position position="118"/>
    </location>
</feature>
<name>S4NKB0_9NEOP</name>
<proteinExistence type="predicted"/>
<protein>
    <submittedName>
        <fullName evidence="2">Protein FAM102A</fullName>
    </submittedName>
</protein>
<feature type="compositionally biased region" description="Polar residues" evidence="1">
    <location>
        <begin position="70"/>
        <end position="87"/>
    </location>
</feature>
<reference evidence="2" key="2">
    <citation type="submission" date="2013-05" db="EMBL/GenBank/DDBJ databases">
        <authorList>
            <person name="Carter J.-M."/>
            <person name="Baker S.C."/>
            <person name="Pink R."/>
            <person name="Carter D.R.F."/>
            <person name="Collins A."/>
            <person name="Tomlin J."/>
            <person name="Gibbs M."/>
            <person name="Breuker C.J."/>
        </authorList>
    </citation>
    <scope>NUCLEOTIDE SEQUENCE</scope>
    <source>
        <tissue evidence="2">Ovary</tissue>
    </source>
</reference>
<feature type="compositionally biased region" description="Basic residues" evidence="1">
    <location>
        <begin position="89"/>
        <end position="102"/>
    </location>
</feature>
<evidence type="ECO:0000313" key="2">
    <source>
        <dbReference type="EMBL" id="JAA79181.1"/>
    </source>
</evidence>
<reference evidence="2" key="1">
    <citation type="journal article" date="2013" name="BMC Genomics">
        <title>Unscrambling butterfly oogenesis.</title>
        <authorList>
            <person name="Carter J.M."/>
            <person name="Baker S.C."/>
            <person name="Pink R."/>
            <person name="Carter D.R."/>
            <person name="Collins A."/>
            <person name="Tomlin J."/>
            <person name="Gibbs M."/>
            <person name="Breuker C.J."/>
        </authorList>
    </citation>
    <scope>NUCLEOTIDE SEQUENCE</scope>
    <source>
        <tissue evidence="2">Ovary</tissue>
    </source>
</reference>
<dbReference type="EMBL" id="GAIX01013379">
    <property type="protein sequence ID" value="JAA79181.1"/>
    <property type="molecule type" value="Transcribed_RNA"/>
</dbReference>
<feature type="region of interest" description="Disordered" evidence="1">
    <location>
        <begin position="17"/>
        <end position="118"/>
    </location>
</feature>
<accession>S4NKB0</accession>
<feature type="compositionally biased region" description="Low complexity" evidence="1">
    <location>
        <begin position="17"/>
        <end position="30"/>
    </location>
</feature>
<evidence type="ECO:0000256" key="1">
    <source>
        <dbReference type="SAM" id="MobiDB-lite"/>
    </source>
</evidence>
<sequence>DTSRPLTSSTWCRAAWRTPASTRTRSSTSCSPPPTSSTPSTTPPRRRVCSYTSPAMGRPSWAPGAVSSWPGETTSASCCIRTTTGSQRCARRRPSASPRRPRTPCDVTAPYRPDRAGG</sequence>
<feature type="non-terminal residue" evidence="2">
    <location>
        <position position="1"/>
    </location>
</feature>
<dbReference type="AlphaFoldDB" id="S4NKB0"/>